<keyword evidence="3" id="KW-0597">Phosphoprotein</keyword>
<evidence type="ECO:0000256" key="7">
    <source>
        <dbReference type="ARBA" id="ARBA00022840"/>
    </source>
</evidence>
<dbReference type="GO" id="GO:0005524">
    <property type="term" value="F:ATP binding"/>
    <property type="evidence" value="ECO:0007669"/>
    <property type="project" value="UniProtKB-KW"/>
</dbReference>
<evidence type="ECO:0000256" key="5">
    <source>
        <dbReference type="ARBA" id="ARBA00022741"/>
    </source>
</evidence>
<evidence type="ECO:0000256" key="3">
    <source>
        <dbReference type="ARBA" id="ARBA00022553"/>
    </source>
</evidence>
<keyword evidence="8" id="KW-1133">Transmembrane helix</keyword>
<sequence>MAFELRHILANRSRSLTITCIALATILMVIFSSSFISAQPTYDTVEQNLTRMLQFATSDTTIIRLDLALSKHYLDKTGSDLGDIQQAFLYAHDAHQRLGNIYMSLNDPGQAAVRFQQSLFYAKRNHDTLSILTQSGLLALAYNQSHLPEKALAVLEPALRLSPADAYTILVFLLANKIEAELALSNLNAAGISYNQMQIHIAGIGPNQNVMKYGLRSSIALLVSTRRYDEAEMQLKALHSLAENLHDPDLLCTTENLAFRIDSARGNIPSAIRHYQRFRSLSDSINRRNFDMDIDVLQIQYREETIIEELKRNAHELDLLTNESRLQTKSLQADALIRKLSLVVVGLVVILIGVIISRYLIEMRSIRLIGRSQKAIDAQNVELAALAAEQERLLREIHHRVKNNLQITISLLNSEMTLIADDEALNLIKDSQARMFTISLIHNRLYHSQNLGEIEMIGYLIDLCQFLTETSFPRRTIRVLVGGDPLYLDVEQAVLLGMITTEAVSNAQLYTCHEVKNDCTLQFQLDQDSIDTIVLTIFSKGHALTREPAPNNKHHLSRHDLMEFFAGQLNGEIVFQTTDAGSTIIIRFNITNKKQLTLPGRTNAV</sequence>
<keyword evidence="6" id="KW-0418">Kinase</keyword>
<dbReference type="OrthoDB" id="7297573at2"/>
<keyword evidence="8" id="KW-0472">Membrane</keyword>
<dbReference type="InterPro" id="IPR036890">
    <property type="entry name" value="HATPase_C_sf"/>
</dbReference>
<dbReference type="Gene3D" id="1.25.40.10">
    <property type="entry name" value="Tetratricopeptide repeat domain"/>
    <property type="match status" value="1"/>
</dbReference>
<keyword evidence="7" id="KW-0067">ATP-binding</keyword>
<gene>
    <name evidence="10" type="ORF">A4H97_32790</name>
</gene>
<evidence type="ECO:0000256" key="8">
    <source>
        <dbReference type="SAM" id="Phobius"/>
    </source>
</evidence>
<dbReference type="AlphaFoldDB" id="A0A1V9EH66"/>
<evidence type="ECO:0000313" key="10">
    <source>
        <dbReference type="EMBL" id="OQP45294.1"/>
    </source>
</evidence>
<evidence type="ECO:0000256" key="6">
    <source>
        <dbReference type="ARBA" id="ARBA00022777"/>
    </source>
</evidence>
<name>A0A1V9EH66_9BACT</name>
<feature type="transmembrane region" description="Helical" evidence="8">
    <location>
        <begin position="340"/>
        <end position="361"/>
    </location>
</feature>
<dbReference type="SUPFAM" id="SSF48452">
    <property type="entry name" value="TPR-like"/>
    <property type="match status" value="1"/>
</dbReference>
<dbReference type="PANTHER" id="PTHR41523">
    <property type="entry name" value="TWO-COMPONENT SYSTEM SENSOR PROTEIN"/>
    <property type="match status" value="1"/>
</dbReference>
<dbReference type="Gene3D" id="3.30.565.10">
    <property type="entry name" value="Histidine kinase-like ATPase, C-terminal domain"/>
    <property type="match status" value="1"/>
</dbReference>
<evidence type="ECO:0000256" key="1">
    <source>
        <dbReference type="ARBA" id="ARBA00000085"/>
    </source>
</evidence>
<dbReference type="RefSeq" id="WP_081202379.1">
    <property type="nucleotide sequence ID" value="NZ_FOCZ01000004.1"/>
</dbReference>
<keyword evidence="5" id="KW-0547">Nucleotide-binding</keyword>
<dbReference type="EC" id="2.7.13.3" evidence="2"/>
<protein>
    <recommendedName>
        <fullName evidence="2">histidine kinase</fullName>
        <ecNumber evidence="2">2.7.13.3</ecNumber>
    </recommendedName>
</protein>
<keyword evidence="4" id="KW-0808">Transferase</keyword>
<dbReference type="InterPro" id="IPR011495">
    <property type="entry name" value="Sig_transdc_His_kin_sub2_dim/P"/>
</dbReference>
<evidence type="ECO:0000256" key="2">
    <source>
        <dbReference type="ARBA" id="ARBA00012438"/>
    </source>
</evidence>
<dbReference type="GO" id="GO:0004673">
    <property type="term" value="F:protein histidine kinase activity"/>
    <property type="evidence" value="ECO:0007669"/>
    <property type="project" value="UniProtKB-EC"/>
</dbReference>
<dbReference type="PANTHER" id="PTHR41523:SF8">
    <property type="entry name" value="ETHYLENE RESPONSE SENSOR PROTEIN"/>
    <property type="match status" value="1"/>
</dbReference>
<reference evidence="11" key="1">
    <citation type="submission" date="2016-04" db="EMBL/GenBank/DDBJ databases">
        <authorList>
            <person name="Chen L."/>
            <person name="Zhuang W."/>
            <person name="Wang G."/>
        </authorList>
    </citation>
    <scope>NUCLEOTIDE SEQUENCE [LARGE SCALE GENOMIC DNA]</scope>
    <source>
        <strain evidence="11">17621</strain>
    </source>
</reference>
<accession>A0A1V9EH66</accession>
<comment type="caution">
    <text evidence="10">The sequence shown here is derived from an EMBL/GenBank/DDBJ whole genome shotgun (WGS) entry which is preliminary data.</text>
</comment>
<dbReference type="InterPro" id="IPR011990">
    <property type="entry name" value="TPR-like_helical_dom_sf"/>
</dbReference>
<evidence type="ECO:0000313" key="11">
    <source>
        <dbReference type="Proteomes" id="UP000192610"/>
    </source>
</evidence>
<dbReference type="EMBL" id="LVXG01000031">
    <property type="protein sequence ID" value="OQP45294.1"/>
    <property type="molecule type" value="Genomic_DNA"/>
</dbReference>
<evidence type="ECO:0000256" key="4">
    <source>
        <dbReference type="ARBA" id="ARBA00022679"/>
    </source>
</evidence>
<proteinExistence type="predicted"/>
<dbReference type="Gene3D" id="3.30.450.20">
    <property type="entry name" value="PAS domain"/>
    <property type="match status" value="1"/>
</dbReference>
<dbReference type="Proteomes" id="UP000192610">
    <property type="component" value="Unassembled WGS sequence"/>
</dbReference>
<feature type="domain" description="Signal transduction histidine kinase subgroup 2 dimerisation and phosphoacceptor" evidence="9">
    <location>
        <begin position="396"/>
        <end position="469"/>
    </location>
</feature>
<dbReference type="Pfam" id="PF07568">
    <property type="entry name" value="HisKA_2"/>
    <property type="match status" value="1"/>
</dbReference>
<keyword evidence="11" id="KW-1185">Reference proteome</keyword>
<evidence type="ECO:0000259" key="9">
    <source>
        <dbReference type="Pfam" id="PF07568"/>
    </source>
</evidence>
<organism evidence="10 11">
    <name type="scientific">Niastella yeongjuensis</name>
    <dbReference type="NCBI Taxonomy" id="354355"/>
    <lineage>
        <taxon>Bacteria</taxon>
        <taxon>Pseudomonadati</taxon>
        <taxon>Bacteroidota</taxon>
        <taxon>Chitinophagia</taxon>
        <taxon>Chitinophagales</taxon>
        <taxon>Chitinophagaceae</taxon>
        <taxon>Niastella</taxon>
    </lineage>
</organism>
<comment type="catalytic activity">
    <reaction evidence="1">
        <text>ATP + protein L-histidine = ADP + protein N-phospho-L-histidine.</text>
        <dbReference type="EC" id="2.7.13.3"/>
    </reaction>
</comment>
<dbReference type="STRING" id="354355.SAMN05660816_02440"/>
<keyword evidence="8" id="KW-0812">Transmembrane</keyword>